<evidence type="ECO:0000256" key="4">
    <source>
        <dbReference type="ARBA" id="ARBA00022737"/>
    </source>
</evidence>
<name>A0A932HZF8_UNCTE</name>
<keyword evidence="5 7" id="KW-0443">Lipid metabolism</keyword>
<comment type="pathway">
    <text evidence="7">Bacterial outer membrane biogenesis; LPS lipid A biosynthesis.</text>
</comment>
<dbReference type="GO" id="GO:0009245">
    <property type="term" value="P:lipid A biosynthetic process"/>
    <property type="evidence" value="ECO:0007669"/>
    <property type="project" value="UniProtKB-UniRule"/>
</dbReference>
<comment type="catalytic activity">
    <reaction evidence="7">
        <text>a UDP-3-O-[(3R)-3-hydroxyacyl]-alpha-D-glucosamine + a (3R)-hydroxyacyl-[ACP] = a UDP-2-N,3-O-bis[(3R)-3-hydroxyacyl]-alpha-D-glucosamine + holo-[ACP] + H(+)</text>
        <dbReference type="Rhea" id="RHEA:53836"/>
        <dbReference type="Rhea" id="RHEA-COMP:9685"/>
        <dbReference type="Rhea" id="RHEA-COMP:9945"/>
        <dbReference type="ChEBI" id="CHEBI:15378"/>
        <dbReference type="ChEBI" id="CHEBI:64479"/>
        <dbReference type="ChEBI" id="CHEBI:78827"/>
        <dbReference type="ChEBI" id="CHEBI:137740"/>
        <dbReference type="ChEBI" id="CHEBI:137748"/>
        <dbReference type="EC" id="2.3.1.191"/>
    </reaction>
</comment>
<protein>
    <recommendedName>
        <fullName evidence="7">UDP-3-O-acylglucosamine N-acyltransferase</fullName>
        <ecNumber evidence="7">2.3.1.191</ecNumber>
    </recommendedName>
</protein>
<dbReference type="Pfam" id="PF14602">
    <property type="entry name" value="Hexapep_2"/>
    <property type="match status" value="3"/>
</dbReference>
<evidence type="ECO:0000313" key="10">
    <source>
        <dbReference type="Proteomes" id="UP000782312"/>
    </source>
</evidence>
<dbReference type="GO" id="GO:0016410">
    <property type="term" value="F:N-acyltransferase activity"/>
    <property type="evidence" value="ECO:0007669"/>
    <property type="project" value="InterPro"/>
</dbReference>
<dbReference type="SUPFAM" id="SSF51161">
    <property type="entry name" value="Trimeric LpxA-like enzymes"/>
    <property type="match status" value="1"/>
</dbReference>
<evidence type="ECO:0000256" key="3">
    <source>
        <dbReference type="ARBA" id="ARBA00022679"/>
    </source>
</evidence>
<organism evidence="9 10">
    <name type="scientific">Tectimicrobiota bacterium</name>
    <dbReference type="NCBI Taxonomy" id="2528274"/>
    <lineage>
        <taxon>Bacteria</taxon>
        <taxon>Pseudomonadati</taxon>
        <taxon>Nitrospinota/Tectimicrobiota group</taxon>
        <taxon>Candidatus Tectimicrobiota</taxon>
    </lineage>
</organism>
<dbReference type="HAMAP" id="MF_00523">
    <property type="entry name" value="LpxD"/>
    <property type="match status" value="1"/>
</dbReference>
<dbReference type="PANTHER" id="PTHR43378:SF2">
    <property type="entry name" value="UDP-3-O-ACYLGLUCOSAMINE N-ACYLTRANSFERASE 1, MITOCHONDRIAL-RELATED"/>
    <property type="match status" value="1"/>
</dbReference>
<dbReference type="EC" id="2.3.1.191" evidence="7"/>
<dbReference type="EMBL" id="JACPUR010000017">
    <property type="protein sequence ID" value="MBI3127293.1"/>
    <property type="molecule type" value="Genomic_DNA"/>
</dbReference>
<dbReference type="GO" id="GO:0103118">
    <property type="term" value="F:UDP-3-O-[(3R)-3-hydroxyacyl]-glucosamine N-acyltransferase activity"/>
    <property type="evidence" value="ECO:0007669"/>
    <property type="project" value="UniProtKB-EC"/>
</dbReference>
<evidence type="ECO:0000259" key="8">
    <source>
        <dbReference type="Pfam" id="PF04613"/>
    </source>
</evidence>
<keyword evidence="6 7" id="KW-0012">Acyltransferase</keyword>
<dbReference type="InterPro" id="IPR020573">
    <property type="entry name" value="UDP_GlcNAc_AcTrfase_non-rep"/>
</dbReference>
<evidence type="ECO:0000256" key="6">
    <source>
        <dbReference type="ARBA" id="ARBA00023315"/>
    </source>
</evidence>
<gene>
    <name evidence="7 9" type="primary">lpxD</name>
    <name evidence="9" type="ORF">HYZ11_06790</name>
</gene>
<dbReference type="InterPro" id="IPR018357">
    <property type="entry name" value="Hexapep_transf_CS"/>
</dbReference>
<evidence type="ECO:0000313" key="9">
    <source>
        <dbReference type="EMBL" id="MBI3127293.1"/>
    </source>
</evidence>
<dbReference type="InterPro" id="IPR001451">
    <property type="entry name" value="Hexapep"/>
</dbReference>
<feature type="domain" description="UDP-3-O-[3-hydroxymyristoyl] glucosamine N-acyltransferase non-repeat region" evidence="8">
    <location>
        <begin position="20"/>
        <end position="81"/>
    </location>
</feature>
<dbReference type="Pfam" id="PF04613">
    <property type="entry name" value="LpxD"/>
    <property type="match status" value="1"/>
</dbReference>
<dbReference type="AlphaFoldDB" id="A0A932HZF8"/>
<keyword evidence="4 7" id="KW-0677">Repeat</keyword>
<comment type="subunit">
    <text evidence="7">Homotrimer.</text>
</comment>
<proteinExistence type="inferred from homology"/>
<feature type="active site" description="Proton acceptor" evidence="7">
    <location>
        <position position="233"/>
    </location>
</feature>
<dbReference type="InterPro" id="IPR007691">
    <property type="entry name" value="LpxD"/>
</dbReference>
<dbReference type="NCBIfam" id="TIGR01853">
    <property type="entry name" value="lipid_A_lpxD"/>
    <property type="match status" value="1"/>
</dbReference>
<keyword evidence="3 7" id="KW-0808">Transferase</keyword>
<dbReference type="InterPro" id="IPR011004">
    <property type="entry name" value="Trimer_LpxA-like_sf"/>
</dbReference>
<dbReference type="Pfam" id="PF00132">
    <property type="entry name" value="Hexapep"/>
    <property type="match status" value="1"/>
</dbReference>
<accession>A0A932HZF8</accession>
<comment type="caution">
    <text evidence="9">The sequence shown here is derived from an EMBL/GenBank/DDBJ whole genome shotgun (WGS) entry which is preliminary data.</text>
</comment>
<sequence length="336" mass="34289">MRLSEIARALGGEVVGDGAFEVRDVAEYAAAGPGSLSCADSLDRLKSPTSAGALIVPPGADPGRPGIRCAHPRLAFARAVEFLRPAPPRLDGVHPAAVVDPGARLGRGVGVGAQASIAAGAAIGDRSQVGAGARIGEGVTLGADCDVQPNCVLYPGVRVGDRVVIQAGAVIGADGFGHVPDEAGRLHKFPQRGTVVIEDDVEIGANATIARAALGETRIGRGTKIDNLVQIGHNSIVGADCALAGQVGISGSVRIGNRVLMGGQVGVADHVTIGDGARLAAQTGVNKSLEGGKTYLDAPAAEAGEARRRLAAYRRLPELLRRVHELEEKLRETGKP</sequence>
<dbReference type="Proteomes" id="UP000782312">
    <property type="component" value="Unassembled WGS sequence"/>
</dbReference>
<dbReference type="NCBIfam" id="NF002060">
    <property type="entry name" value="PRK00892.1"/>
    <property type="match status" value="1"/>
</dbReference>
<dbReference type="GO" id="GO:0016020">
    <property type="term" value="C:membrane"/>
    <property type="evidence" value="ECO:0007669"/>
    <property type="project" value="GOC"/>
</dbReference>
<keyword evidence="1 7" id="KW-0444">Lipid biosynthesis</keyword>
<dbReference type="PROSITE" id="PS00101">
    <property type="entry name" value="HEXAPEP_TRANSFERASES"/>
    <property type="match status" value="1"/>
</dbReference>
<comment type="function">
    <text evidence="7">Catalyzes the N-acylation of UDP-3-O-acylglucosamine using 3-hydroxyacyl-ACP as the acyl donor. Is involved in the biosynthesis of lipid A, a phosphorylated glycolipid that anchors the lipopolysaccharide to the outer membrane of the cell.</text>
</comment>
<reference evidence="9" key="1">
    <citation type="submission" date="2020-07" db="EMBL/GenBank/DDBJ databases">
        <title>Huge and variable diversity of episymbiotic CPR bacteria and DPANN archaea in groundwater ecosystems.</title>
        <authorList>
            <person name="He C.Y."/>
            <person name="Keren R."/>
            <person name="Whittaker M."/>
            <person name="Farag I.F."/>
            <person name="Doudna J."/>
            <person name="Cate J.H.D."/>
            <person name="Banfield J.F."/>
        </authorList>
    </citation>
    <scope>NUCLEOTIDE SEQUENCE</scope>
    <source>
        <strain evidence="9">NC_groundwater_763_Ag_S-0.2um_68_21</strain>
    </source>
</reference>
<evidence type="ECO:0000256" key="2">
    <source>
        <dbReference type="ARBA" id="ARBA00022556"/>
    </source>
</evidence>
<dbReference type="Gene3D" id="2.160.10.10">
    <property type="entry name" value="Hexapeptide repeat proteins"/>
    <property type="match status" value="1"/>
</dbReference>
<dbReference type="PANTHER" id="PTHR43378">
    <property type="entry name" value="UDP-3-O-ACYLGLUCOSAMINE N-ACYLTRANSFERASE"/>
    <property type="match status" value="1"/>
</dbReference>
<dbReference type="Gene3D" id="3.40.1390.10">
    <property type="entry name" value="MurE/MurF, N-terminal domain"/>
    <property type="match status" value="1"/>
</dbReference>
<comment type="similarity">
    <text evidence="7">Belongs to the transferase hexapeptide repeat family. LpxD subfamily.</text>
</comment>
<evidence type="ECO:0000256" key="7">
    <source>
        <dbReference type="HAMAP-Rule" id="MF_00523"/>
    </source>
</evidence>
<evidence type="ECO:0000256" key="5">
    <source>
        <dbReference type="ARBA" id="ARBA00023098"/>
    </source>
</evidence>
<keyword evidence="2 7" id="KW-0441">Lipid A biosynthesis</keyword>
<dbReference type="CDD" id="cd03352">
    <property type="entry name" value="LbH_LpxD"/>
    <property type="match status" value="1"/>
</dbReference>
<evidence type="ECO:0000256" key="1">
    <source>
        <dbReference type="ARBA" id="ARBA00022516"/>
    </source>
</evidence>